<evidence type="ECO:0000313" key="2">
    <source>
        <dbReference type="EMBL" id="WLS43811.1"/>
    </source>
</evidence>
<keyword evidence="1" id="KW-0812">Transmembrane</keyword>
<evidence type="ECO:0000313" key="3">
    <source>
        <dbReference type="Proteomes" id="UP001235874"/>
    </source>
</evidence>
<accession>A0AAJ6L1G9</accession>
<dbReference type="AlphaFoldDB" id="A0AAJ6L1G9"/>
<feature type="transmembrane region" description="Helical" evidence="1">
    <location>
        <begin position="47"/>
        <end position="63"/>
    </location>
</feature>
<gene>
    <name evidence="2" type="ORF">Q3V37_20675</name>
</gene>
<dbReference type="Proteomes" id="UP001235874">
    <property type="component" value="Chromosome"/>
</dbReference>
<feature type="transmembrane region" description="Helical" evidence="1">
    <location>
        <begin position="75"/>
        <end position="97"/>
    </location>
</feature>
<keyword evidence="3" id="KW-1185">Reference proteome</keyword>
<protein>
    <submittedName>
        <fullName evidence="2">Uncharacterized protein</fullName>
    </submittedName>
</protein>
<organism evidence="2 3">
    <name type="scientific">Micromonospora profundi</name>
    <dbReference type="NCBI Taxonomy" id="1420889"/>
    <lineage>
        <taxon>Bacteria</taxon>
        <taxon>Bacillati</taxon>
        <taxon>Actinomycetota</taxon>
        <taxon>Actinomycetes</taxon>
        <taxon>Micromonosporales</taxon>
        <taxon>Micromonosporaceae</taxon>
        <taxon>Micromonospora</taxon>
    </lineage>
</organism>
<dbReference type="KEGG" id="mprn:Q3V37_20675"/>
<dbReference type="EMBL" id="CP130472">
    <property type="protein sequence ID" value="WLS43811.1"/>
    <property type="molecule type" value="Genomic_DNA"/>
</dbReference>
<keyword evidence="1" id="KW-0472">Membrane</keyword>
<reference evidence="2 3" key="1">
    <citation type="submission" date="2023-07" db="EMBL/GenBank/DDBJ databases">
        <title>Micromonospora profundi TRM 95458 converts glycerol to a new osmotic compound.</title>
        <authorList>
            <person name="Lu D."/>
        </authorList>
    </citation>
    <scope>NUCLEOTIDE SEQUENCE [LARGE SCALE GENOMIC DNA]</scope>
    <source>
        <strain evidence="2 3">TRM95458</strain>
    </source>
</reference>
<evidence type="ECO:0000256" key="1">
    <source>
        <dbReference type="SAM" id="Phobius"/>
    </source>
</evidence>
<dbReference type="RefSeq" id="WP_306271278.1">
    <property type="nucleotide sequence ID" value="NZ_CP130472.1"/>
</dbReference>
<keyword evidence="1" id="KW-1133">Transmembrane helix</keyword>
<sequence>MSVVAIVATLVLTALAVLQVLVAAGRPYGRLVWGGQHETLPRRLRVGSAVSVVVYAVIAWVLLARAEIFGPFRPFVGVATWVLFGYFAIGIALNAISRSRAERLVMTPTCVVLAACSLTVALS</sequence>
<proteinExistence type="predicted"/>
<name>A0AAJ6L1G9_9ACTN</name>